<dbReference type="AlphaFoldDB" id="A0A841L583"/>
<dbReference type="EMBL" id="JACIIV010000012">
    <property type="protein sequence ID" value="MBB6227787.1"/>
    <property type="molecule type" value="Genomic_DNA"/>
</dbReference>
<evidence type="ECO:0000313" key="2">
    <source>
        <dbReference type="Proteomes" id="UP000538147"/>
    </source>
</evidence>
<evidence type="ECO:0000313" key="1">
    <source>
        <dbReference type="EMBL" id="MBB6227787.1"/>
    </source>
</evidence>
<dbReference type="Proteomes" id="UP000538147">
    <property type="component" value="Unassembled WGS sequence"/>
</dbReference>
<proteinExistence type="predicted"/>
<name>A0A841L583_9SPHN</name>
<accession>A0A841L583</accession>
<keyword evidence="2" id="KW-1185">Reference proteome</keyword>
<reference evidence="1 2" key="1">
    <citation type="submission" date="2020-08" db="EMBL/GenBank/DDBJ databases">
        <title>Genomic Encyclopedia of Type Strains, Phase IV (KMG-IV): sequencing the most valuable type-strain genomes for metagenomic binning, comparative biology and taxonomic classification.</title>
        <authorList>
            <person name="Goeker M."/>
        </authorList>
    </citation>
    <scope>NUCLEOTIDE SEQUENCE [LARGE SCALE GENOMIC DNA]</scope>
    <source>
        <strain evidence="1 2">DSM 102189</strain>
    </source>
</reference>
<protein>
    <submittedName>
        <fullName evidence="1">Uncharacterized protein</fullName>
    </submittedName>
</protein>
<organism evidence="1 2">
    <name type="scientific">Polymorphobacter multimanifer</name>
    <dbReference type="NCBI Taxonomy" id="1070431"/>
    <lineage>
        <taxon>Bacteria</taxon>
        <taxon>Pseudomonadati</taxon>
        <taxon>Pseudomonadota</taxon>
        <taxon>Alphaproteobacteria</taxon>
        <taxon>Sphingomonadales</taxon>
        <taxon>Sphingosinicellaceae</taxon>
        <taxon>Polymorphobacter</taxon>
    </lineage>
</organism>
<comment type="caution">
    <text evidence="1">The sequence shown here is derived from an EMBL/GenBank/DDBJ whole genome shotgun (WGS) entry which is preliminary data.</text>
</comment>
<dbReference type="RefSeq" id="WP_184198963.1">
    <property type="nucleotide sequence ID" value="NZ_BMOX01000125.1"/>
</dbReference>
<sequence length="257" mass="28109">MNYAMAHPLSHRTPASGEALYYQLGQIIAVEPEVPTGNERGSSEVLRWLGQAQHLIETVSGIVDHNRFCSMRSTMLSATAISAEVQMRHIRGLLYSALAKAEMIAPTAARGAFIPAGNTFDALTAIGGVLRDCKGFVLVVDPYLDVVALTDFLPMVPAGVPLRLLASTKQRNNGLAEAVARWEVQYGPTRPLELRFAAPRLLHDRLIIDEEKIWSLSQSFNAIAQRSPAMVQRVSPEIDTVKRAAFSDIWDNAASTT</sequence>
<gene>
    <name evidence="1" type="ORF">FHS79_001966</name>
</gene>